<dbReference type="Proteomes" id="UP000095392">
    <property type="component" value="Unassembled WGS sequence"/>
</dbReference>
<sequence length="68" mass="7781">MLQLMQISSISLRPEYAPHSENMKKIHLFKHIKTISDISKKWCADCSGNHEATPLRSLIRSACHTIFS</sequence>
<dbReference type="EMBL" id="MIPY01000039">
    <property type="protein sequence ID" value="OES25761.1"/>
    <property type="molecule type" value="Genomic_DNA"/>
</dbReference>
<proteinExistence type="predicted"/>
<name>A0AB36FLN1_ALTMA</name>
<evidence type="ECO:0000313" key="2">
    <source>
        <dbReference type="Proteomes" id="UP000095392"/>
    </source>
</evidence>
<protein>
    <submittedName>
        <fullName evidence="1">Uncharacterized protein</fullName>
    </submittedName>
</protein>
<gene>
    <name evidence="1" type="ORF">BFV95_4279</name>
</gene>
<dbReference type="AlphaFoldDB" id="A0AB36FLN1"/>
<keyword evidence="2" id="KW-1185">Reference proteome</keyword>
<reference evidence="1 2" key="1">
    <citation type="submission" date="2016-09" db="EMBL/GenBank/DDBJ databases">
        <title>Draft Genome Sequence of four Alteromonas macleodii strains isolated from copper coupons and grown long-term at elevated copper levels.</title>
        <authorList>
            <person name="Cusick K."/>
            <person name="Dale J."/>
            <person name="Little B."/>
            <person name="Biffinger J."/>
        </authorList>
    </citation>
    <scope>NUCLEOTIDE SEQUENCE [LARGE SCALE GENOMIC DNA]</scope>
    <source>
        <strain evidence="1 2">KCP01</strain>
    </source>
</reference>
<organism evidence="1 2">
    <name type="scientific">Alteromonas macleodii</name>
    <name type="common">Pseudoalteromonas macleodii</name>
    <dbReference type="NCBI Taxonomy" id="28108"/>
    <lineage>
        <taxon>Bacteria</taxon>
        <taxon>Pseudomonadati</taxon>
        <taxon>Pseudomonadota</taxon>
        <taxon>Gammaproteobacteria</taxon>
        <taxon>Alteromonadales</taxon>
        <taxon>Alteromonadaceae</taxon>
        <taxon>Alteromonas/Salinimonas group</taxon>
        <taxon>Alteromonas</taxon>
    </lineage>
</organism>
<comment type="caution">
    <text evidence="1">The sequence shown here is derived from an EMBL/GenBank/DDBJ whole genome shotgun (WGS) entry which is preliminary data.</text>
</comment>
<accession>A0AB36FLN1</accession>
<evidence type="ECO:0000313" key="1">
    <source>
        <dbReference type="EMBL" id="OES25761.1"/>
    </source>
</evidence>